<evidence type="ECO:0000313" key="3">
    <source>
        <dbReference type="Proteomes" id="UP000269721"/>
    </source>
</evidence>
<gene>
    <name evidence="2" type="ORF">BDK51DRAFT_37022</name>
</gene>
<sequence>MEAEAVEGERVFPPSGASFVVPLLPLPQSPSASNLAQESLLFVIYRVLNRNTSDVRCLDADSRQPKKRHDPRVAPANANRTPSDWCPLHFRLPGWLLSSVKVSSSSRCRPLLGVSKRSWREETKAQGKIIESPSRLSSPVGQLESTPVRMCSSNAGLSPRTRLERRPLCQSITTIAAAELRFDDDVLTCQMPHGKKAPVYVRQWQRTGLIQTLAFTMVRVRIFTESPRRKHVGRSRQRESMASGERLAQNTGMSR</sequence>
<feature type="region of interest" description="Disordered" evidence="1">
    <location>
        <begin position="228"/>
        <end position="255"/>
    </location>
</feature>
<accession>A0A4P9WCG3</accession>
<evidence type="ECO:0000256" key="1">
    <source>
        <dbReference type="SAM" id="MobiDB-lite"/>
    </source>
</evidence>
<dbReference type="AlphaFoldDB" id="A0A4P9WCG3"/>
<reference evidence="3" key="1">
    <citation type="journal article" date="2018" name="Nat. Microbiol.">
        <title>Leveraging single-cell genomics to expand the fungal tree of life.</title>
        <authorList>
            <person name="Ahrendt S.R."/>
            <person name="Quandt C.A."/>
            <person name="Ciobanu D."/>
            <person name="Clum A."/>
            <person name="Salamov A."/>
            <person name="Andreopoulos B."/>
            <person name="Cheng J.F."/>
            <person name="Woyke T."/>
            <person name="Pelin A."/>
            <person name="Henrissat B."/>
            <person name="Reynolds N.K."/>
            <person name="Benny G.L."/>
            <person name="Smith M.E."/>
            <person name="James T.Y."/>
            <person name="Grigoriev I.V."/>
        </authorList>
    </citation>
    <scope>NUCLEOTIDE SEQUENCE [LARGE SCALE GENOMIC DNA]</scope>
</reference>
<evidence type="ECO:0000313" key="2">
    <source>
        <dbReference type="EMBL" id="RKO90351.1"/>
    </source>
</evidence>
<keyword evidence="3" id="KW-1185">Reference proteome</keyword>
<proteinExistence type="predicted"/>
<protein>
    <submittedName>
        <fullName evidence="2">Uncharacterized protein</fullName>
    </submittedName>
</protein>
<organism evidence="2 3">
    <name type="scientific">Blyttiomyces helicus</name>
    <dbReference type="NCBI Taxonomy" id="388810"/>
    <lineage>
        <taxon>Eukaryota</taxon>
        <taxon>Fungi</taxon>
        <taxon>Fungi incertae sedis</taxon>
        <taxon>Chytridiomycota</taxon>
        <taxon>Chytridiomycota incertae sedis</taxon>
        <taxon>Chytridiomycetes</taxon>
        <taxon>Chytridiomycetes incertae sedis</taxon>
        <taxon>Blyttiomyces</taxon>
    </lineage>
</organism>
<dbReference type="EMBL" id="KZ995600">
    <property type="protein sequence ID" value="RKO90351.1"/>
    <property type="molecule type" value="Genomic_DNA"/>
</dbReference>
<feature type="region of interest" description="Disordered" evidence="1">
    <location>
        <begin position="58"/>
        <end position="79"/>
    </location>
</feature>
<name>A0A4P9WCG3_9FUNG</name>
<dbReference type="Proteomes" id="UP000269721">
    <property type="component" value="Unassembled WGS sequence"/>
</dbReference>